<dbReference type="PANTHER" id="PTHR31827:SF43">
    <property type="entry name" value="OS06G0472700 PROTEIN"/>
    <property type="match status" value="1"/>
</dbReference>
<feature type="domain" description="WRKY19-like zinc finger" evidence="2">
    <location>
        <begin position="469"/>
        <end position="493"/>
    </location>
</feature>
<feature type="signal peptide" evidence="1">
    <location>
        <begin position="1"/>
        <end position="22"/>
    </location>
</feature>
<dbReference type="InterPro" id="IPR056866">
    <property type="entry name" value="Znf_WRKY19"/>
</dbReference>
<accession>A0AAD8S9Z6</accession>
<keyword evidence="4" id="KW-1185">Reference proteome</keyword>
<feature type="chain" id="PRO_5041913194" description="WRKY19-like zinc finger domain-containing protein" evidence="1">
    <location>
        <begin position="23"/>
        <end position="626"/>
    </location>
</feature>
<evidence type="ECO:0000259" key="2">
    <source>
        <dbReference type="Pfam" id="PF24906"/>
    </source>
</evidence>
<comment type="caution">
    <text evidence="3">The sequence shown here is derived from an EMBL/GenBank/DDBJ whole genome shotgun (WGS) entry which is preliminary data.</text>
</comment>
<evidence type="ECO:0000256" key="1">
    <source>
        <dbReference type="SAM" id="SignalP"/>
    </source>
</evidence>
<dbReference type="PANTHER" id="PTHR31827">
    <property type="entry name" value="EMB|CAB89363.1"/>
    <property type="match status" value="1"/>
</dbReference>
<proteinExistence type="predicted"/>
<dbReference type="Pfam" id="PF24906">
    <property type="entry name" value="Zf_WRKY19"/>
    <property type="match status" value="1"/>
</dbReference>
<evidence type="ECO:0000313" key="3">
    <source>
        <dbReference type="EMBL" id="KAK1647949.1"/>
    </source>
</evidence>
<dbReference type="AlphaFoldDB" id="A0AAD8S9Z6"/>
<keyword evidence="1" id="KW-0732">Signal</keyword>
<reference evidence="3" key="1">
    <citation type="submission" date="2023-07" db="EMBL/GenBank/DDBJ databases">
        <title>A chromosome-level genome assembly of Lolium multiflorum.</title>
        <authorList>
            <person name="Chen Y."/>
            <person name="Copetti D."/>
            <person name="Kolliker R."/>
            <person name="Studer B."/>
        </authorList>
    </citation>
    <scope>NUCLEOTIDE SEQUENCE</scope>
    <source>
        <strain evidence="3">02402/16</strain>
        <tissue evidence="3">Leaf</tissue>
    </source>
</reference>
<gene>
    <name evidence="3" type="ORF">QYE76_065754</name>
</gene>
<dbReference type="EMBL" id="JAUUTY010000004">
    <property type="protein sequence ID" value="KAK1647949.1"/>
    <property type="molecule type" value="Genomic_DNA"/>
</dbReference>
<organism evidence="3 4">
    <name type="scientific">Lolium multiflorum</name>
    <name type="common">Italian ryegrass</name>
    <name type="synonym">Lolium perenne subsp. multiflorum</name>
    <dbReference type="NCBI Taxonomy" id="4521"/>
    <lineage>
        <taxon>Eukaryota</taxon>
        <taxon>Viridiplantae</taxon>
        <taxon>Streptophyta</taxon>
        <taxon>Embryophyta</taxon>
        <taxon>Tracheophyta</taxon>
        <taxon>Spermatophyta</taxon>
        <taxon>Magnoliopsida</taxon>
        <taxon>Liliopsida</taxon>
        <taxon>Poales</taxon>
        <taxon>Poaceae</taxon>
        <taxon>BOP clade</taxon>
        <taxon>Pooideae</taxon>
        <taxon>Poodae</taxon>
        <taxon>Poeae</taxon>
        <taxon>Poeae Chloroplast Group 2 (Poeae type)</taxon>
        <taxon>Loliodinae</taxon>
        <taxon>Loliinae</taxon>
        <taxon>Lolium</taxon>
    </lineage>
</organism>
<evidence type="ECO:0000313" key="4">
    <source>
        <dbReference type="Proteomes" id="UP001231189"/>
    </source>
</evidence>
<protein>
    <recommendedName>
        <fullName evidence="2">WRKY19-like zinc finger domain-containing protein</fullName>
    </recommendedName>
</protein>
<dbReference type="Proteomes" id="UP001231189">
    <property type="component" value="Unassembled WGS sequence"/>
</dbReference>
<name>A0AAD8S9Z6_LOLMU</name>
<sequence length="626" mass="67111">MCIWSFCICSGPLLTLFVVVSGSSMTVVDYIDLDDDECFVKVDFVDLSTDEDSVEKDGIPEDDNVARSENVAKAAVSSSISEEDATPTTPLSKLEQEHAATASFSIVGHGAATSSVMEEEAMQPEHQKFLTTSDAAKEATRSENHGLIAAGHLVGEVMQSEHEQVAATSMLLSKQGAITSSLKEDSFMQFGNQVFVVALDYAKEATQSESTVKAVGSPSMTERGTTCKVHRVGQLCQMIGCPYIIGDGLDLCTSHGGGHPQGEPGSSTLLCTKSEVSIRVRGVAGNAIGSTGINNLHAQEKTDENCDFEAEAEALCQEVSQDVFAMTLSPRDKEKKIIQLRKFYDRKGKKQVNASATEHNRQLRIVHSNRVSPPLHNGNVLGGEVVVSIYQGCRTSQGNTMHDKVHNNGSQGCMVEGCTNGAHGSTPLCVFHNSRPQKRCCAVVGCTKAASSCRSSVGHTDRCIKHGGGKRCKYDGCGKGAQGNTDYCITHGGGRRCKSQGCRKSAQGRSDYCVEHGGGRRCKYEGCSESRTCMKGFCSMHITCTLSGNNSGHEMLPEPAPACWAKKAERSKGRKSCSVAGGRAQKRQNTNDYVLALEASVSSRQTTRMMSLESGLRAGPPLLLRY</sequence>